<dbReference type="Proteomes" id="UP001497516">
    <property type="component" value="Chromosome 10"/>
</dbReference>
<protein>
    <submittedName>
        <fullName evidence="2">Uncharacterized protein</fullName>
    </submittedName>
</protein>
<evidence type="ECO:0000256" key="1">
    <source>
        <dbReference type="SAM" id="MobiDB-lite"/>
    </source>
</evidence>
<accession>A0AAV2CWB7</accession>
<organism evidence="2 3">
    <name type="scientific">Linum trigynum</name>
    <dbReference type="NCBI Taxonomy" id="586398"/>
    <lineage>
        <taxon>Eukaryota</taxon>
        <taxon>Viridiplantae</taxon>
        <taxon>Streptophyta</taxon>
        <taxon>Embryophyta</taxon>
        <taxon>Tracheophyta</taxon>
        <taxon>Spermatophyta</taxon>
        <taxon>Magnoliopsida</taxon>
        <taxon>eudicotyledons</taxon>
        <taxon>Gunneridae</taxon>
        <taxon>Pentapetalae</taxon>
        <taxon>rosids</taxon>
        <taxon>fabids</taxon>
        <taxon>Malpighiales</taxon>
        <taxon>Linaceae</taxon>
        <taxon>Linum</taxon>
    </lineage>
</organism>
<proteinExistence type="predicted"/>
<evidence type="ECO:0000313" key="3">
    <source>
        <dbReference type="Proteomes" id="UP001497516"/>
    </source>
</evidence>
<feature type="compositionally biased region" description="Basic and acidic residues" evidence="1">
    <location>
        <begin position="48"/>
        <end position="63"/>
    </location>
</feature>
<reference evidence="2 3" key="1">
    <citation type="submission" date="2024-04" db="EMBL/GenBank/DDBJ databases">
        <authorList>
            <person name="Fracassetti M."/>
        </authorList>
    </citation>
    <scope>NUCLEOTIDE SEQUENCE [LARGE SCALE GENOMIC DNA]</scope>
</reference>
<dbReference type="EMBL" id="OZ034814">
    <property type="protein sequence ID" value="CAL1360817.1"/>
    <property type="molecule type" value="Genomic_DNA"/>
</dbReference>
<dbReference type="AlphaFoldDB" id="A0AAV2CWB7"/>
<feature type="region of interest" description="Disordered" evidence="1">
    <location>
        <begin position="42"/>
        <end position="115"/>
    </location>
</feature>
<keyword evidence="3" id="KW-1185">Reference proteome</keyword>
<sequence>MTTVSGEAWHDVEPREEAAQGCRFALPEMRVSATVLGSPPIRLVARPWSEKKARKESSDKQATTDEEAELSAKKGGGVDLLSKPMSPPRKKLTDKEAREGGGPQPLANPKPSLGRVRACGYDGFVCRSRVRVEYIE</sequence>
<gene>
    <name evidence="2" type="ORF">LTRI10_LOCUS8226</name>
</gene>
<name>A0AAV2CWB7_9ROSI</name>
<evidence type="ECO:0000313" key="2">
    <source>
        <dbReference type="EMBL" id="CAL1360817.1"/>
    </source>
</evidence>